<name>A0A6V8NMI8_9ACTN</name>
<gene>
    <name evidence="4" type="ORF">HKBW3S06_00816</name>
</gene>
<dbReference type="InterPro" id="IPR008490">
    <property type="entry name" value="Transposase_InsH_N"/>
</dbReference>
<evidence type="ECO:0000259" key="3">
    <source>
        <dbReference type="Pfam" id="PF13751"/>
    </source>
</evidence>
<dbReference type="PANTHER" id="PTHR33408">
    <property type="entry name" value="TRANSPOSASE"/>
    <property type="match status" value="1"/>
</dbReference>
<dbReference type="Pfam" id="PF05598">
    <property type="entry name" value="DUF772"/>
    <property type="match status" value="1"/>
</dbReference>
<dbReference type="InterPro" id="IPR025668">
    <property type="entry name" value="Tnp_DDE_dom"/>
</dbReference>
<dbReference type="Pfam" id="PF13751">
    <property type="entry name" value="DDE_Tnp_1_6"/>
    <property type="match status" value="1"/>
</dbReference>
<feature type="domain" description="Transposase InsH N-terminal" evidence="2">
    <location>
        <begin position="18"/>
        <end position="114"/>
    </location>
</feature>
<organism evidence="4 5">
    <name type="scientific">Candidatus Hakubella thermalkaliphila</name>
    <dbReference type="NCBI Taxonomy" id="2754717"/>
    <lineage>
        <taxon>Bacteria</taxon>
        <taxon>Bacillati</taxon>
        <taxon>Actinomycetota</taxon>
        <taxon>Actinomycetota incertae sedis</taxon>
        <taxon>Candidatus Hakubellales</taxon>
        <taxon>Candidatus Hakubellaceae</taxon>
        <taxon>Candidatus Hakubella</taxon>
    </lineage>
</organism>
<dbReference type="Proteomes" id="UP000580051">
    <property type="component" value="Unassembled WGS sequence"/>
</dbReference>
<feature type="domain" description="Transposase DDE" evidence="3">
    <location>
        <begin position="317"/>
        <end position="433"/>
    </location>
</feature>
<accession>A0A6V8NMI8</accession>
<sequence length="485" mass="56115">MMGYQELPQSKLFYTGFNLDQKVRKNHPLRNIQKAIDFEFIYQKVADTYGSNGNVSTPPPVILKLILLLVLYNVRSERELMETVPERLDWLWFLGYELDTEIPDHSVLSKARKRWGTEVFKEFFERVVWQSVEAGLVDGSKIFLDSSLIEADASENSIVDTHSLKKQLSKNYQELEERLEERSPGEVNQRYLSTTDPEAALVRQGSGTAQLSYKTHRAVDPGCEIITATEVTPGDLNEAHRMIELMNAHQSNTLRPAEIVVADSKYGTIENFLSCYDRGVKAHIPDLKKARASRHIKEGIYSDDKFTYDSRSDTYLCPSGVRLKKKSLHKSRQSLDYGAPKKECSKCLLRPECTENQSGRTVKRHFRQTELDLMRAKAQLAEARRDLQTRQHLMERSFARSKRYGYDRSQWRGLWRVQIQEYMTATIQNIQALIRYAQGPLRMAMTGTMMDMIKTRASSVIDFFLIVKSELSPINISRKDQWWQF</sequence>
<protein>
    <recommendedName>
        <fullName evidence="6">Transposase</fullName>
    </recommendedName>
</protein>
<dbReference type="PANTHER" id="PTHR33408:SF2">
    <property type="entry name" value="TRANSPOSASE DDE DOMAIN-CONTAINING PROTEIN"/>
    <property type="match status" value="1"/>
</dbReference>
<evidence type="ECO:0000256" key="1">
    <source>
        <dbReference type="SAM" id="Coils"/>
    </source>
</evidence>
<dbReference type="AlphaFoldDB" id="A0A6V8NMI8"/>
<keyword evidence="1" id="KW-0175">Coiled coil</keyword>
<evidence type="ECO:0000313" key="4">
    <source>
        <dbReference type="EMBL" id="GFP21589.1"/>
    </source>
</evidence>
<feature type="coiled-coil region" evidence="1">
    <location>
        <begin position="366"/>
        <end position="393"/>
    </location>
</feature>
<reference evidence="4 5" key="1">
    <citation type="journal article" date="2020" name="Front. Microbiol.">
        <title>Single-cell genomics of novel Actinobacteria with the Wood-Ljungdahl pathway discovered in a serpentinizing system.</title>
        <authorList>
            <person name="Merino N."/>
            <person name="Kawai M."/>
            <person name="Boyd E.S."/>
            <person name="Colman D.R."/>
            <person name="McGlynn S.E."/>
            <person name="Nealson K.H."/>
            <person name="Kurokawa K."/>
            <person name="Hongoh Y."/>
        </authorList>
    </citation>
    <scope>NUCLEOTIDE SEQUENCE [LARGE SCALE GENOMIC DNA]</scope>
    <source>
        <strain evidence="4 5">S06</strain>
    </source>
</reference>
<dbReference type="EMBL" id="BLRV01000066">
    <property type="protein sequence ID" value="GFP21589.1"/>
    <property type="molecule type" value="Genomic_DNA"/>
</dbReference>
<comment type="caution">
    <text evidence="4">The sequence shown here is derived from an EMBL/GenBank/DDBJ whole genome shotgun (WGS) entry which is preliminary data.</text>
</comment>
<proteinExistence type="predicted"/>
<evidence type="ECO:0000313" key="5">
    <source>
        <dbReference type="Proteomes" id="UP000580051"/>
    </source>
</evidence>
<evidence type="ECO:0008006" key="6">
    <source>
        <dbReference type="Google" id="ProtNLM"/>
    </source>
</evidence>
<dbReference type="RefSeq" id="WP_176226706.1">
    <property type="nucleotide sequence ID" value="NZ_BLRV01000066.1"/>
</dbReference>
<evidence type="ECO:0000259" key="2">
    <source>
        <dbReference type="Pfam" id="PF05598"/>
    </source>
</evidence>